<dbReference type="InterPro" id="IPR011060">
    <property type="entry name" value="RibuloseP-bd_barrel"/>
</dbReference>
<name>A0A212K275_9FIRM</name>
<gene>
    <name evidence="2" type="ORF">KL86CLO1_12068</name>
</gene>
<organism evidence="2">
    <name type="scientific">uncultured Eubacteriales bacterium</name>
    <dbReference type="NCBI Taxonomy" id="172733"/>
    <lineage>
        <taxon>Bacteria</taxon>
        <taxon>Bacillati</taxon>
        <taxon>Bacillota</taxon>
        <taxon>Clostridia</taxon>
        <taxon>Eubacteriales</taxon>
        <taxon>environmental samples</taxon>
    </lineage>
</organism>
<dbReference type="Pfam" id="PF25509">
    <property type="entry name" value="DUF7916"/>
    <property type="match status" value="1"/>
</dbReference>
<evidence type="ECO:0000259" key="1">
    <source>
        <dbReference type="Pfam" id="PF25509"/>
    </source>
</evidence>
<dbReference type="AlphaFoldDB" id="A0A212K275"/>
<proteinExistence type="predicted"/>
<sequence>MAKRIISATASELQAMGRADILEGIAASEGRVLACETIGVLPPTLWDVSNAELAASQGADLLLLNLFDVLHPVVNGLPPCSPEEVVRTLKRLTGRLIGINLEPAPMAAGDDSQWAMTEGRRATAENAVRAADLGVDFILLTGNPGMAVSNFAISEALRALKAAVGDRVILGAGKMHAAGILSEAGERIISAEDVHQFAEAEADVLLFPAPGTVPGITTEYVRRLITEAHSLGKLAMTAIGTSQEGADVDTIRRIALECKMAGTDIHHLGDAGGLGIALPENIFAYSVAIRGVRHTYHRQASSVNR</sequence>
<protein>
    <recommendedName>
        <fullName evidence="1">DUF7916 domain-containing protein</fullName>
    </recommendedName>
</protein>
<dbReference type="EMBL" id="FLUN01000001">
    <property type="protein sequence ID" value="SBW05718.1"/>
    <property type="molecule type" value="Genomic_DNA"/>
</dbReference>
<accession>A0A212K275</accession>
<dbReference type="InterPro" id="IPR057238">
    <property type="entry name" value="DUF7916"/>
</dbReference>
<evidence type="ECO:0000313" key="2">
    <source>
        <dbReference type="EMBL" id="SBW05718.1"/>
    </source>
</evidence>
<reference evidence="2" key="1">
    <citation type="submission" date="2016-04" db="EMBL/GenBank/DDBJ databases">
        <authorList>
            <person name="Evans L.H."/>
            <person name="Alamgir A."/>
            <person name="Owens N."/>
            <person name="Weber N.D."/>
            <person name="Virtaneva K."/>
            <person name="Barbian K."/>
            <person name="Babar A."/>
            <person name="Rosenke K."/>
        </authorList>
    </citation>
    <scope>NUCLEOTIDE SEQUENCE</scope>
    <source>
        <strain evidence="2">86</strain>
    </source>
</reference>
<feature type="domain" description="DUF7916" evidence="1">
    <location>
        <begin position="6"/>
        <end position="305"/>
    </location>
</feature>
<dbReference type="SUPFAM" id="SSF51366">
    <property type="entry name" value="Ribulose-phoshate binding barrel"/>
    <property type="match status" value="1"/>
</dbReference>